<feature type="transmembrane region" description="Helical" evidence="1">
    <location>
        <begin position="25"/>
        <end position="47"/>
    </location>
</feature>
<keyword evidence="3" id="KW-1185">Reference proteome</keyword>
<organism evidence="2 3">
    <name type="scientific">Helicobacter didelphidarum</name>
    <dbReference type="NCBI Taxonomy" id="2040648"/>
    <lineage>
        <taxon>Bacteria</taxon>
        <taxon>Pseudomonadati</taxon>
        <taxon>Campylobacterota</taxon>
        <taxon>Epsilonproteobacteria</taxon>
        <taxon>Campylobacterales</taxon>
        <taxon>Helicobacteraceae</taxon>
        <taxon>Helicobacter</taxon>
    </lineage>
</organism>
<keyword evidence="1" id="KW-1133">Transmembrane helix</keyword>
<dbReference type="OrthoDB" id="5363267at2"/>
<gene>
    <name evidence="2" type="ORF">CQA53_09150</name>
</gene>
<proteinExistence type="predicted"/>
<name>A0A3D8IDT9_9HELI</name>
<dbReference type="RefSeq" id="WP_115543699.1">
    <property type="nucleotide sequence ID" value="NZ_NXLQ01000029.1"/>
</dbReference>
<evidence type="ECO:0000256" key="1">
    <source>
        <dbReference type="SAM" id="Phobius"/>
    </source>
</evidence>
<protein>
    <submittedName>
        <fullName evidence="2">Uncharacterized protein</fullName>
    </submittedName>
</protein>
<dbReference type="Proteomes" id="UP000256379">
    <property type="component" value="Unassembled WGS sequence"/>
</dbReference>
<keyword evidence="1" id="KW-0472">Membrane</keyword>
<sequence length="398" mass="47010">MNILSKMKSLLQSKVIYGTRDYKRYIIIVIFVPIPFFIFLAILLYLYDPMQVFHKPYWRDTKFFNYEGHARHAAKGVIDHYDFNSMILGSSMMFQSSELQADTMLGGKWVNFASGGMGIGEKAEILKYALKHKEIKKVIMDIGWFHVTHKSRTNYLYDDIQYNDMRLYFDVKFALCALRWSSNPKCIGEFDTYRQGMVGYSLESNGLSFEEGARDWLSRNNAIGPKGTGITVGRLIEYEKYPFNPTPYPIDEAKKKRHEEFLNYNMLDIARKYPNVKFYFIVPTYSRITYRLQSEVQDFYEWRWVLKYFVEMSKDMDNVRIYGFDDMDYADNLGNYPDNTHYGADMNALHIESIAKDLHILNMQTIDSYLETTQTKIQNYDLESLRKIYFEVNPDKNN</sequence>
<dbReference type="AlphaFoldDB" id="A0A3D8IDT9"/>
<evidence type="ECO:0000313" key="3">
    <source>
        <dbReference type="Proteomes" id="UP000256379"/>
    </source>
</evidence>
<evidence type="ECO:0000313" key="2">
    <source>
        <dbReference type="EMBL" id="RDU62701.1"/>
    </source>
</evidence>
<keyword evidence="1" id="KW-0812">Transmembrane</keyword>
<comment type="caution">
    <text evidence="2">The sequence shown here is derived from an EMBL/GenBank/DDBJ whole genome shotgun (WGS) entry which is preliminary data.</text>
</comment>
<accession>A0A3D8IDT9</accession>
<dbReference type="EMBL" id="NXLQ01000029">
    <property type="protein sequence ID" value="RDU62701.1"/>
    <property type="molecule type" value="Genomic_DNA"/>
</dbReference>
<reference evidence="2 3" key="1">
    <citation type="submission" date="2018-04" db="EMBL/GenBank/DDBJ databases">
        <title>Novel Campyloabacter and Helicobacter Species and Strains.</title>
        <authorList>
            <person name="Mannion A.J."/>
            <person name="Shen Z."/>
            <person name="Fox J.G."/>
        </authorList>
    </citation>
    <scope>NUCLEOTIDE SEQUENCE [LARGE SCALE GENOMIC DNA]</scope>
    <source>
        <strain evidence="2 3">MIT 17-337</strain>
    </source>
</reference>